<accession>A0A2U2RI78</accession>
<sequence length="308" mass="34532">MLSRIADSLFWIGRYVERADQTARILEVNLEAIMEDTGSERGPRCAEVMRIFGAAHEEDQDLSVQAVLDELAIDRGNPSSIAGALKVARENARGAREVLPTEVWESLNTTTLELPRSLRPARMHRFFQTTKDRCAVVTGLVDASLPRDEAWLFLRLGQQLERIDMFSRILQSHDPTDTTGATTIMLLRSCSADEAYIRSFRGQVRVDDAVAFLLLDRIFPRSIAHCLLQADEALEVLGKLHGQTFDRFGTEDAARRIVGRIEASLRFRPLADVMEDFEREMEQVQIAASAASRAIDAQYFDPDLPPGA</sequence>
<evidence type="ECO:0000313" key="2">
    <source>
        <dbReference type="EMBL" id="PWH05541.1"/>
    </source>
</evidence>
<dbReference type="Pfam" id="PF04168">
    <property type="entry name" value="Alpha-E"/>
    <property type="match status" value="1"/>
</dbReference>
<comment type="caution">
    <text evidence="2">The sequence shown here is derived from an EMBL/GenBank/DDBJ whole genome shotgun (WGS) entry which is preliminary data.</text>
</comment>
<dbReference type="OrthoDB" id="9803532at2"/>
<evidence type="ECO:0000313" key="3">
    <source>
        <dbReference type="Proteomes" id="UP000245590"/>
    </source>
</evidence>
<proteinExistence type="predicted"/>
<gene>
    <name evidence="2" type="ORF">DEO23_13335</name>
</gene>
<feature type="domain" description="DUF403" evidence="1">
    <location>
        <begin position="1"/>
        <end position="300"/>
    </location>
</feature>
<dbReference type="EMBL" id="QFKX01000005">
    <property type="protein sequence ID" value="PWH05541.1"/>
    <property type="molecule type" value="Genomic_DNA"/>
</dbReference>
<dbReference type="AlphaFoldDB" id="A0A2U2RI78"/>
<dbReference type="Proteomes" id="UP000245590">
    <property type="component" value="Unassembled WGS sequence"/>
</dbReference>
<keyword evidence="3" id="KW-1185">Reference proteome</keyword>
<name>A0A2U2RI78_9MICO</name>
<dbReference type="InterPro" id="IPR007296">
    <property type="entry name" value="DUF403"/>
</dbReference>
<protein>
    <recommendedName>
        <fullName evidence="1">DUF403 domain-containing protein</fullName>
    </recommendedName>
</protein>
<dbReference type="RefSeq" id="WP_109276505.1">
    <property type="nucleotide sequence ID" value="NZ_QFKX01000005.1"/>
</dbReference>
<reference evidence="2 3" key="1">
    <citation type="submission" date="2018-05" db="EMBL/GenBank/DDBJ databases">
        <title>Brachybacterium sp. M1HQ-2T, whole genome shotgun sequence.</title>
        <authorList>
            <person name="Tuo L."/>
        </authorList>
    </citation>
    <scope>NUCLEOTIDE SEQUENCE [LARGE SCALE GENOMIC DNA]</scope>
    <source>
        <strain evidence="2 3">M1HQ-2</strain>
    </source>
</reference>
<evidence type="ECO:0000259" key="1">
    <source>
        <dbReference type="Pfam" id="PF04168"/>
    </source>
</evidence>
<dbReference type="PANTHER" id="PTHR34595:SF7">
    <property type="entry name" value="SLL1039 PROTEIN"/>
    <property type="match status" value="1"/>
</dbReference>
<dbReference type="PANTHER" id="PTHR34595">
    <property type="entry name" value="BLR5612 PROTEIN"/>
    <property type="match status" value="1"/>
</dbReference>
<organism evidence="2 3">
    <name type="scientific">Brachybacterium endophyticum</name>
    <dbReference type="NCBI Taxonomy" id="2182385"/>
    <lineage>
        <taxon>Bacteria</taxon>
        <taxon>Bacillati</taxon>
        <taxon>Actinomycetota</taxon>
        <taxon>Actinomycetes</taxon>
        <taxon>Micrococcales</taxon>
        <taxon>Dermabacteraceae</taxon>
        <taxon>Brachybacterium</taxon>
    </lineage>
</organism>
<dbReference type="InterPro" id="IPR051680">
    <property type="entry name" value="ATP-dep_Glu-Cys_Ligase-2"/>
</dbReference>